<keyword evidence="5" id="KW-1185">Reference proteome</keyword>
<comment type="similarity">
    <text evidence="1 3">Belongs to the RelE toxin family.</text>
</comment>
<evidence type="ECO:0000256" key="3">
    <source>
        <dbReference type="PIRNR" id="PIRNR029218"/>
    </source>
</evidence>
<dbReference type="RefSeq" id="WP_234868113.1">
    <property type="nucleotide sequence ID" value="NZ_JAKEVY010000006.1"/>
</dbReference>
<keyword evidence="2" id="KW-1277">Toxin-antitoxin system</keyword>
<organism evidence="4 5">
    <name type="scientific">Flavihumibacter fluminis</name>
    <dbReference type="NCBI Taxonomy" id="2909236"/>
    <lineage>
        <taxon>Bacteria</taxon>
        <taxon>Pseudomonadati</taxon>
        <taxon>Bacteroidota</taxon>
        <taxon>Chitinophagia</taxon>
        <taxon>Chitinophagales</taxon>
        <taxon>Chitinophagaceae</taxon>
        <taxon>Flavihumibacter</taxon>
    </lineage>
</organism>
<dbReference type="Pfam" id="PF05016">
    <property type="entry name" value="ParE_toxin"/>
    <property type="match status" value="1"/>
</dbReference>
<comment type="caution">
    <text evidence="4">The sequence shown here is derived from an EMBL/GenBank/DDBJ whole genome shotgun (WGS) entry which is preliminary data.</text>
</comment>
<gene>
    <name evidence="4" type="ORF">L0U88_18895</name>
</gene>
<accession>A0ABS9BMH9</accession>
<dbReference type="PIRSF" id="PIRSF029218">
    <property type="entry name" value="ParE"/>
    <property type="match status" value="1"/>
</dbReference>
<evidence type="ECO:0000313" key="5">
    <source>
        <dbReference type="Proteomes" id="UP001200145"/>
    </source>
</evidence>
<dbReference type="Gene3D" id="3.30.2310.20">
    <property type="entry name" value="RelE-like"/>
    <property type="match status" value="1"/>
</dbReference>
<evidence type="ECO:0000256" key="2">
    <source>
        <dbReference type="ARBA" id="ARBA00022649"/>
    </source>
</evidence>
<sequence>MANYNLTKRAVKDLSEIWLYTFETWSERQADKYYSLLIDTIRDLSNKPEIGRSYSIIETGLQGVKVGRHIIFYKVISNQDILVVRILHEQMDLLNKFS</sequence>
<dbReference type="InterPro" id="IPR007712">
    <property type="entry name" value="RelE/ParE_toxin"/>
</dbReference>
<dbReference type="PANTHER" id="PTHR33755">
    <property type="entry name" value="TOXIN PARE1-RELATED"/>
    <property type="match status" value="1"/>
</dbReference>
<reference evidence="4 5" key="1">
    <citation type="submission" date="2022-01" db="EMBL/GenBank/DDBJ databases">
        <title>Flavihumibacter sp. nov., isolated from sediment of a river.</title>
        <authorList>
            <person name="Liu H."/>
        </authorList>
    </citation>
    <scope>NUCLEOTIDE SEQUENCE [LARGE SCALE GENOMIC DNA]</scope>
    <source>
        <strain evidence="4 5">RY-1</strain>
    </source>
</reference>
<evidence type="ECO:0000256" key="1">
    <source>
        <dbReference type="ARBA" id="ARBA00006226"/>
    </source>
</evidence>
<dbReference type="Proteomes" id="UP001200145">
    <property type="component" value="Unassembled WGS sequence"/>
</dbReference>
<dbReference type="EMBL" id="JAKEVY010000006">
    <property type="protein sequence ID" value="MCF1716717.1"/>
    <property type="molecule type" value="Genomic_DNA"/>
</dbReference>
<dbReference type="PANTHER" id="PTHR33755:SF9">
    <property type="entry name" value="TOXIN PARE1"/>
    <property type="match status" value="1"/>
</dbReference>
<dbReference type="InterPro" id="IPR051803">
    <property type="entry name" value="TA_system_RelE-like_toxin"/>
</dbReference>
<proteinExistence type="inferred from homology"/>
<dbReference type="InterPro" id="IPR028344">
    <property type="entry name" value="ParE1/4"/>
</dbReference>
<dbReference type="InterPro" id="IPR035093">
    <property type="entry name" value="RelE/ParE_toxin_dom_sf"/>
</dbReference>
<evidence type="ECO:0000313" key="4">
    <source>
        <dbReference type="EMBL" id="MCF1716717.1"/>
    </source>
</evidence>
<name>A0ABS9BMH9_9BACT</name>
<protein>
    <recommendedName>
        <fullName evidence="3">Toxin</fullName>
    </recommendedName>
</protein>